<name>A0A8H3TY58_9TREE</name>
<dbReference type="GO" id="GO:0006412">
    <property type="term" value="P:translation"/>
    <property type="evidence" value="ECO:0007669"/>
    <property type="project" value="InterPro"/>
</dbReference>
<evidence type="ECO:0000256" key="2">
    <source>
        <dbReference type="ARBA" id="ARBA00022723"/>
    </source>
</evidence>
<dbReference type="OrthoDB" id="425211at2759"/>
<comment type="caution">
    <text evidence="9">The sequence shown here is derived from an EMBL/GenBank/DDBJ whole genome shotgun (WGS) entry which is preliminary data.</text>
</comment>
<evidence type="ECO:0000256" key="1">
    <source>
        <dbReference type="ARBA" id="ARBA00004173"/>
    </source>
</evidence>
<feature type="region of interest" description="Disordered" evidence="8">
    <location>
        <begin position="1"/>
        <end position="77"/>
    </location>
</feature>
<evidence type="ECO:0000256" key="6">
    <source>
        <dbReference type="ARBA" id="ARBA00023128"/>
    </source>
</evidence>
<organism evidence="9 10">
    <name type="scientific">Naganishia liquefaciens</name>
    <dbReference type="NCBI Taxonomy" id="104408"/>
    <lineage>
        <taxon>Eukaryota</taxon>
        <taxon>Fungi</taxon>
        <taxon>Dikarya</taxon>
        <taxon>Basidiomycota</taxon>
        <taxon>Agaricomycotina</taxon>
        <taxon>Tremellomycetes</taxon>
        <taxon>Filobasidiales</taxon>
        <taxon>Filobasidiaceae</taxon>
        <taxon>Naganishia</taxon>
    </lineage>
</organism>
<feature type="region of interest" description="Disordered" evidence="8">
    <location>
        <begin position="369"/>
        <end position="391"/>
    </location>
</feature>
<keyword evidence="4" id="KW-0408">Iron</keyword>
<dbReference type="GO" id="GO:0046872">
    <property type="term" value="F:metal ion binding"/>
    <property type="evidence" value="ECO:0007669"/>
    <property type="project" value="UniProtKB-KW"/>
</dbReference>
<evidence type="ECO:0000256" key="7">
    <source>
        <dbReference type="ARBA" id="ARBA00045681"/>
    </source>
</evidence>
<comment type="subcellular location">
    <subcellularLocation>
        <location evidence="1">Mitochondrion</location>
    </subcellularLocation>
</comment>
<keyword evidence="5" id="KW-0411">Iron-sulfur</keyword>
<comment type="function">
    <text evidence="7">Mitochondrial ribosome (mitoribosome) assembly factor. Binds at the interface of the head and body domains of the mitochondrial small ribosomal subunit (mt-SSU), occluding the mRNA channel and preventing compaction of the head domain towards the body. Probable inactive methyltransferase: retains the characteristic folding and ability to bind S-adenosyl-L-methionine, but it probably lost its methyltransferase activity.</text>
</comment>
<evidence type="ECO:0000313" key="10">
    <source>
        <dbReference type="Proteomes" id="UP000620104"/>
    </source>
</evidence>
<dbReference type="Pfam" id="PF09243">
    <property type="entry name" value="Rsm22"/>
    <property type="match status" value="3"/>
</dbReference>
<dbReference type="Proteomes" id="UP000620104">
    <property type="component" value="Unassembled WGS sequence"/>
</dbReference>
<feature type="region of interest" description="Disordered" evidence="8">
    <location>
        <begin position="121"/>
        <end position="153"/>
    </location>
</feature>
<feature type="compositionally biased region" description="Low complexity" evidence="8">
    <location>
        <begin position="130"/>
        <end position="140"/>
    </location>
</feature>
<dbReference type="GO" id="GO:0008168">
    <property type="term" value="F:methyltransferase activity"/>
    <property type="evidence" value="ECO:0007669"/>
    <property type="project" value="InterPro"/>
</dbReference>
<gene>
    <name evidence="9" type="ORF">NliqN6_5674</name>
</gene>
<dbReference type="PANTHER" id="PTHR13184:SF5">
    <property type="entry name" value="METHYLTRANSFERASE-LIKE PROTEIN 17, MITOCHONDRIAL"/>
    <property type="match status" value="1"/>
</dbReference>
<dbReference type="GO" id="GO:0003735">
    <property type="term" value="F:structural constituent of ribosome"/>
    <property type="evidence" value="ECO:0007669"/>
    <property type="project" value="TreeGrafter"/>
</dbReference>
<dbReference type="InterPro" id="IPR052571">
    <property type="entry name" value="Mt_RNA_Methyltransferase"/>
</dbReference>
<dbReference type="PANTHER" id="PTHR13184">
    <property type="entry name" value="37S RIBOSOMAL PROTEIN S22"/>
    <property type="match status" value="1"/>
</dbReference>
<keyword evidence="10" id="KW-1185">Reference proteome</keyword>
<sequence length="741" mass="81815">MNEKDLEALNEERRSDSDDWIVAEPQDLHTGNEAYPSTGRQSGESFGVHTDSPASRESSQDDPDLTSYTREERRSPAAVFGSKRIGSVVLPDQLLEAIQREIDGHEDKKLLRQAYLAQQSAKASTSGTPQHLSSSLQSHLQTEKEESTTGRRKTAVTPLTALVSAAVDLPMQYAVVRNVVREVQNRIGADEWRRLGFGRSLAADGTEGKAHDRRGVVVWDSGVGSALWAVTDSYALLSSETSSAPAASEERTGVLFMDYVQGSRHMLEMTRNLFEDVAEETDVRYQRVDKQLGTPNVAISTFQLSKLPTKKARLNRIQEIWDTGAEIMIVIDRGNKEGYQAVMETRDELLRLGRTTSISESISSTVPVGEMTVEDEQTGQIRPLSKKERQRMKKDARAAKREAKSKGGRIASSRIENGKEVMEIGGKVFYEDIAGGSPDAEANVDVAQQEVIGSHVVAPCPHDGACPLAFTRDICRFSQRLQTPVFFRKTKHSGQGDADLTYSYVVIRRGHRPSKVLQEIGRLGAIAKEEIAAFERKTSVDAQQLIVPVIGGKEGDYEMVSMPDASGDSAPAKTWADDNLSHGEIQDALRSQAYQWPRLVYPPLKRSGHVVMDTCHPSGAIVRLTVAKSDTKQVYHDARKSSWGDLFPHRPRATESIRTRGIKKLNKMTPLDEDFIPEEADANSQEIDLNAVLLDASGGLPEAEGADLIEENKILEEYLRELPAAEWVDVEEEPKSGKAAK</sequence>
<dbReference type="AlphaFoldDB" id="A0A8H3TY58"/>
<dbReference type="GO" id="GO:0005763">
    <property type="term" value="C:mitochondrial small ribosomal subunit"/>
    <property type="evidence" value="ECO:0007669"/>
    <property type="project" value="TreeGrafter"/>
</dbReference>
<keyword evidence="3" id="KW-0809">Transit peptide</keyword>
<keyword evidence="6" id="KW-0496">Mitochondrion</keyword>
<reference evidence="9" key="1">
    <citation type="submission" date="2020-07" db="EMBL/GenBank/DDBJ databases">
        <title>Draft Genome Sequence of a Deep-Sea Yeast, Naganishia (Cryptococcus) liquefaciens strain N6.</title>
        <authorList>
            <person name="Han Y.W."/>
            <person name="Kajitani R."/>
            <person name="Morimoto H."/>
            <person name="Parhat M."/>
            <person name="Tsubouchi H."/>
            <person name="Bakenova O."/>
            <person name="Ogata M."/>
            <person name="Argunhan B."/>
            <person name="Aoki R."/>
            <person name="Kajiwara S."/>
            <person name="Itoh T."/>
            <person name="Iwasaki H."/>
        </authorList>
    </citation>
    <scope>NUCLEOTIDE SEQUENCE</scope>
    <source>
        <strain evidence="9">N6</strain>
    </source>
</reference>
<evidence type="ECO:0000256" key="3">
    <source>
        <dbReference type="ARBA" id="ARBA00022946"/>
    </source>
</evidence>
<dbReference type="InterPro" id="IPR015324">
    <property type="entry name" value="Ribosomal_Rsm22-like"/>
</dbReference>
<evidence type="ECO:0000256" key="4">
    <source>
        <dbReference type="ARBA" id="ARBA00023004"/>
    </source>
</evidence>
<proteinExistence type="predicted"/>
<evidence type="ECO:0000256" key="8">
    <source>
        <dbReference type="SAM" id="MobiDB-lite"/>
    </source>
</evidence>
<accession>A0A8H3TY58</accession>
<evidence type="ECO:0000256" key="5">
    <source>
        <dbReference type="ARBA" id="ARBA00023014"/>
    </source>
</evidence>
<dbReference type="EMBL" id="BLZA01000040">
    <property type="protein sequence ID" value="GHJ89272.1"/>
    <property type="molecule type" value="Genomic_DNA"/>
</dbReference>
<protein>
    <submittedName>
        <fullName evidence="9">Uncharacterized protein</fullName>
    </submittedName>
</protein>
<evidence type="ECO:0000313" key="9">
    <source>
        <dbReference type="EMBL" id="GHJ89272.1"/>
    </source>
</evidence>
<feature type="compositionally biased region" description="Basic and acidic residues" evidence="8">
    <location>
        <begin position="1"/>
        <end position="17"/>
    </location>
</feature>
<dbReference type="GO" id="GO:0051536">
    <property type="term" value="F:iron-sulfur cluster binding"/>
    <property type="evidence" value="ECO:0007669"/>
    <property type="project" value="UniProtKB-KW"/>
</dbReference>
<keyword evidence="2" id="KW-0479">Metal-binding</keyword>